<dbReference type="Pfam" id="PF00550">
    <property type="entry name" value="PP-binding"/>
    <property type="match status" value="1"/>
</dbReference>
<keyword evidence="2" id="KW-0597">Phosphoprotein</keyword>
<evidence type="ECO:0000313" key="4">
    <source>
        <dbReference type="EMBL" id="MDP9612954.1"/>
    </source>
</evidence>
<comment type="caution">
    <text evidence="4">The sequence shown here is derived from an EMBL/GenBank/DDBJ whole genome shotgun (WGS) entry which is preliminary data.</text>
</comment>
<reference evidence="4 5" key="1">
    <citation type="submission" date="2023-07" db="EMBL/GenBank/DDBJ databases">
        <title>Sequencing the genomes of 1000 actinobacteria strains.</title>
        <authorList>
            <person name="Klenk H.-P."/>
        </authorList>
    </citation>
    <scope>NUCLEOTIDE SEQUENCE [LARGE SCALE GENOMIC DNA]</scope>
    <source>
        <strain evidence="4 5">DSM 41600</strain>
    </source>
</reference>
<accession>A0ABT9KWY8</accession>
<sequence>MPQAELAELWAQVLEVPAGTIGPGDDFFALGGDSIRLGRLVGWIARACGVLLPLADALAARTLAAMSEAVRTQVAGPYRPISARITGTANLHPHQRGLYALWQADPDSLAYNIPVRVDILGPLAPTGCATPSRPWSAATTPCGCDSSWTGGPYAREPRTTSKPSFAYREAEPGATAIGDFVRPFAADRPPHLRALLVRTARTATSCTSTPTTPC</sequence>
<dbReference type="PANTHER" id="PTHR45527:SF1">
    <property type="entry name" value="FATTY ACID SYNTHASE"/>
    <property type="match status" value="1"/>
</dbReference>
<dbReference type="InterPro" id="IPR009081">
    <property type="entry name" value="PP-bd_ACP"/>
</dbReference>
<organism evidence="4 5">
    <name type="scientific">Streptomyces demainii</name>
    <dbReference type="NCBI Taxonomy" id="588122"/>
    <lineage>
        <taxon>Bacteria</taxon>
        <taxon>Bacillati</taxon>
        <taxon>Actinomycetota</taxon>
        <taxon>Actinomycetes</taxon>
        <taxon>Kitasatosporales</taxon>
        <taxon>Streptomycetaceae</taxon>
        <taxon>Streptomyces</taxon>
    </lineage>
</organism>
<dbReference type="PANTHER" id="PTHR45527">
    <property type="entry name" value="NONRIBOSOMAL PEPTIDE SYNTHETASE"/>
    <property type="match status" value="1"/>
</dbReference>
<dbReference type="InterPro" id="IPR036736">
    <property type="entry name" value="ACP-like_sf"/>
</dbReference>
<dbReference type="SMART" id="SM00823">
    <property type="entry name" value="PKS_PP"/>
    <property type="match status" value="1"/>
</dbReference>
<dbReference type="Gene3D" id="1.10.1200.10">
    <property type="entry name" value="ACP-like"/>
    <property type="match status" value="1"/>
</dbReference>
<name>A0ABT9KWY8_9ACTN</name>
<dbReference type="RefSeq" id="WP_307111292.1">
    <property type="nucleotide sequence ID" value="NZ_JAURUE010000001.1"/>
</dbReference>
<dbReference type="EMBL" id="JAURUE010000001">
    <property type="protein sequence ID" value="MDP9612954.1"/>
    <property type="molecule type" value="Genomic_DNA"/>
</dbReference>
<dbReference type="InterPro" id="IPR020806">
    <property type="entry name" value="PKS_PP-bd"/>
</dbReference>
<dbReference type="Proteomes" id="UP001234880">
    <property type="component" value="Unassembled WGS sequence"/>
</dbReference>
<gene>
    <name evidence="4" type="ORF">JOF35_005231</name>
</gene>
<evidence type="ECO:0000256" key="1">
    <source>
        <dbReference type="ARBA" id="ARBA00022450"/>
    </source>
</evidence>
<protein>
    <submittedName>
        <fullName evidence="4">Aryl carrier-like protein</fullName>
    </submittedName>
</protein>
<feature type="domain" description="Carrier" evidence="3">
    <location>
        <begin position="1"/>
        <end position="74"/>
    </location>
</feature>
<evidence type="ECO:0000259" key="3">
    <source>
        <dbReference type="PROSITE" id="PS50075"/>
    </source>
</evidence>
<dbReference type="PROSITE" id="PS50075">
    <property type="entry name" value="CARRIER"/>
    <property type="match status" value="1"/>
</dbReference>
<evidence type="ECO:0000256" key="2">
    <source>
        <dbReference type="ARBA" id="ARBA00022553"/>
    </source>
</evidence>
<keyword evidence="5" id="KW-1185">Reference proteome</keyword>
<evidence type="ECO:0000313" key="5">
    <source>
        <dbReference type="Proteomes" id="UP001234880"/>
    </source>
</evidence>
<dbReference type="SUPFAM" id="SSF47336">
    <property type="entry name" value="ACP-like"/>
    <property type="match status" value="1"/>
</dbReference>
<keyword evidence="1" id="KW-0596">Phosphopantetheine</keyword>
<proteinExistence type="predicted"/>